<evidence type="ECO:0000256" key="1">
    <source>
        <dbReference type="ARBA" id="ARBA00004141"/>
    </source>
</evidence>
<dbReference type="NCBIfam" id="TIGR00797">
    <property type="entry name" value="matE"/>
    <property type="match status" value="1"/>
</dbReference>
<feature type="transmembrane region" description="Helical" evidence="6">
    <location>
        <begin position="343"/>
        <end position="364"/>
    </location>
</feature>
<feature type="transmembrane region" description="Helical" evidence="6">
    <location>
        <begin position="522"/>
        <end position="546"/>
    </location>
</feature>
<evidence type="ECO:0000256" key="5">
    <source>
        <dbReference type="ARBA" id="ARBA00023136"/>
    </source>
</evidence>
<keyword evidence="5 6" id="KW-0472">Membrane</keyword>
<keyword evidence="8" id="KW-1185">Reference proteome</keyword>
<feature type="transmembrane region" description="Helical" evidence="6">
    <location>
        <begin position="464"/>
        <end position="486"/>
    </location>
</feature>
<dbReference type="InterPro" id="IPR045069">
    <property type="entry name" value="MATE_euk"/>
</dbReference>
<name>A0A9P9IG13_9HYPO</name>
<dbReference type="EMBL" id="JAGMUU010000031">
    <property type="protein sequence ID" value="KAH7118622.1"/>
    <property type="molecule type" value="Genomic_DNA"/>
</dbReference>
<feature type="transmembrane region" description="Helical" evidence="6">
    <location>
        <begin position="421"/>
        <end position="444"/>
    </location>
</feature>
<dbReference type="GO" id="GO:1990961">
    <property type="term" value="P:xenobiotic detoxification by transmembrane export across the plasma membrane"/>
    <property type="evidence" value="ECO:0007669"/>
    <property type="project" value="InterPro"/>
</dbReference>
<evidence type="ECO:0000256" key="2">
    <source>
        <dbReference type="ARBA" id="ARBA00010199"/>
    </source>
</evidence>
<accession>A0A9P9IG13</accession>
<dbReference type="OrthoDB" id="2126698at2759"/>
<organism evidence="7 8">
    <name type="scientific">Dactylonectria estremocensis</name>
    <dbReference type="NCBI Taxonomy" id="1079267"/>
    <lineage>
        <taxon>Eukaryota</taxon>
        <taxon>Fungi</taxon>
        <taxon>Dikarya</taxon>
        <taxon>Ascomycota</taxon>
        <taxon>Pezizomycotina</taxon>
        <taxon>Sordariomycetes</taxon>
        <taxon>Hypocreomycetidae</taxon>
        <taxon>Hypocreales</taxon>
        <taxon>Nectriaceae</taxon>
        <taxon>Dactylonectria</taxon>
    </lineage>
</organism>
<keyword evidence="4 6" id="KW-1133">Transmembrane helix</keyword>
<protein>
    <submittedName>
        <fullName evidence="7">MATE efflux family protein subfamily</fullName>
    </submittedName>
</protein>
<dbReference type="PANTHER" id="PTHR11206">
    <property type="entry name" value="MULTIDRUG RESISTANCE PROTEIN"/>
    <property type="match status" value="1"/>
</dbReference>
<reference evidence="7" key="1">
    <citation type="journal article" date="2021" name="Nat. Commun.">
        <title>Genetic determinants of endophytism in the Arabidopsis root mycobiome.</title>
        <authorList>
            <person name="Mesny F."/>
            <person name="Miyauchi S."/>
            <person name="Thiergart T."/>
            <person name="Pickel B."/>
            <person name="Atanasova L."/>
            <person name="Karlsson M."/>
            <person name="Huettel B."/>
            <person name="Barry K.W."/>
            <person name="Haridas S."/>
            <person name="Chen C."/>
            <person name="Bauer D."/>
            <person name="Andreopoulos W."/>
            <person name="Pangilinan J."/>
            <person name="LaButti K."/>
            <person name="Riley R."/>
            <person name="Lipzen A."/>
            <person name="Clum A."/>
            <person name="Drula E."/>
            <person name="Henrissat B."/>
            <person name="Kohler A."/>
            <person name="Grigoriev I.V."/>
            <person name="Martin F.M."/>
            <person name="Hacquard S."/>
        </authorList>
    </citation>
    <scope>NUCLEOTIDE SEQUENCE</scope>
    <source>
        <strain evidence="7">MPI-CAGE-AT-0021</strain>
    </source>
</reference>
<feature type="transmembrane region" description="Helical" evidence="6">
    <location>
        <begin position="242"/>
        <end position="259"/>
    </location>
</feature>
<feature type="transmembrane region" description="Helical" evidence="6">
    <location>
        <begin position="384"/>
        <end position="409"/>
    </location>
</feature>
<dbReference type="CDD" id="cd13132">
    <property type="entry name" value="MATE_eukaryotic"/>
    <property type="match status" value="1"/>
</dbReference>
<dbReference type="InterPro" id="IPR002528">
    <property type="entry name" value="MATE_fam"/>
</dbReference>
<evidence type="ECO:0000313" key="8">
    <source>
        <dbReference type="Proteomes" id="UP000717696"/>
    </source>
</evidence>
<dbReference type="Proteomes" id="UP000717696">
    <property type="component" value="Unassembled WGS sequence"/>
</dbReference>
<dbReference type="Pfam" id="PF01554">
    <property type="entry name" value="MatE"/>
    <property type="match status" value="2"/>
</dbReference>
<comment type="subcellular location">
    <subcellularLocation>
        <location evidence="1">Membrane</location>
        <topology evidence="1">Multi-pass membrane protein</topology>
    </subcellularLocation>
</comment>
<keyword evidence="3 6" id="KW-0812">Transmembrane</keyword>
<feature type="transmembrane region" description="Helical" evidence="6">
    <location>
        <begin position="498"/>
        <end position="516"/>
    </location>
</feature>
<dbReference type="GO" id="GO:0016020">
    <property type="term" value="C:membrane"/>
    <property type="evidence" value="ECO:0007669"/>
    <property type="project" value="UniProtKB-SubCell"/>
</dbReference>
<comment type="caution">
    <text evidence="7">The sequence shown here is derived from an EMBL/GenBank/DDBJ whole genome shotgun (WGS) entry which is preliminary data.</text>
</comment>
<evidence type="ECO:0000256" key="3">
    <source>
        <dbReference type="ARBA" id="ARBA00022692"/>
    </source>
</evidence>
<sequence>MRKRLRNLLSDSRLRKCRPVKVCGRYSIPELIISTSAYSLPLDRRDEKKDRSLPARIYRFFQRTFAGSKNEEVAVLPQEPSETSPLLGASRGANVPAFEDSLEARLGDIRQHTDATVTWKGETGTLIASAAPLVVTFLLQYLIDISSIVAVGRLGKVELGAVSLANMSASISCFAIFQGLVTSLDTLCSQAYGSGNKHLVGLYCQRMTLFLFCLSIPIAALWLCSEPIIARLVSDAEIARLASSYLRVLIFALPGYALLETGKRFLQAQGLFAATTYVLLIGAPVNATLQWLLVWKLDWGFIGAPIAVAITRTLLPVLLILYAKLVRGSQCWGGFSTRAFANWWVMIRLAVPGMIMVEAEWLAFEINTIISSRFGTEYLAAQSILFALTTISYQIPFPVSIAASTRVATLIGAGSVSDAKVAAKVAVIASCLCTSANFLVYIAFRHQLPLIFTRDPDVAAIATLVLPIVGVLTFFDGIAVAAHGLLRGIGKQAIGGPANLIAYYLVSLPLALYLSLDLDWKVLGLWMGSTVGLAVVAIIEYTFLLVTDWRKAVMEAAARSAAG</sequence>
<evidence type="ECO:0000256" key="4">
    <source>
        <dbReference type="ARBA" id="ARBA00022989"/>
    </source>
</evidence>
<feature type="transmembrane region" description="Helical" evidence="6">
    <location>
        <begin position="209"/>
        <end position="230"/>
    </location>
</feature>
<feature type="transmembrane region" description="Helical" evidence="6">
    <location>
        <begin position="299"/>
        <end position="322"/>
    </location>
</feature>
<comment type="similarity">
    <text evidence="2">Belongs to the multi antimicrobial extrusion (MATE) (TC 2.A.66.1) family.</text>
</comment>
<evidence type="ECO:0000313" key="7">
    <source>
        <dbReference type="EMBL" id="KAH7118622.1"/>
    </source>
</evidence>
<dbReference type="AlphaFoldDB" id="A0A9P9IG13"/>
<feature type="transmembrane region" description="Helical" evidence="6">
    <location>
        <begin position="271"/>
        <end position="293"/>
    </location>
</feature>
<proteinExistence type="inferred from homology"/>
<dbReference type="GO" id="GO:0015297">
    <property type="term" value="F:antiporter activity"/>
    <property type="evidence" value="ECO:0007669"/>
    <property type="project" value="InterPro"/>
</dbReference>
<dbReference type="GO" id="GO:0042910">
    <property type="term" value="F:xenobiotic transmembrane transporter activity"/>
    <property type="evidence" value="ECO:0007669"/>
    <property type="project" value="InterPro"/>
</dbReference>
<evidence type="ECO:0000256" key="6">
    <source>
        <dbReference type="SAM" id="Phobius"/>
    </source>
</evidence>
<gene>
    <name evidence="7" type="ORF">B0J13DRAFT_513629</name>
</gene>